<protein>
    <recommendedName>
        <fullName evidence="3">Heparanase</fullName>
    </recommendedName>
</protein>
<dbReference type="GO" id="GO:0005615">
    <property type="term" value="C:extracellular space"/>
    <property type="evidence" value="ECO:0007669"/>
    <property type="project" value="TreeGrafter"/>
</dbReference>
<evidence type="ECO:0000313" key="2">
    <source>
        <dbReference type="Proteomes" id="UP001152799"/>
    </source>
</evidence>
<evidence type="ECO:0000313" key="1">
    <source>
        <dbReference type="EMBL" id="CAG9759740.1"/>
    </source>
</evidence>
<dbReference type="Proteomes" id="UP001152799">
    <property type="component" value="Chromosome 1"/>
</dbReference>
<dbReference type="PANTHER" id="PTHR46145">
    <property type="entry name" value="HEPARANASE"/>
    <property type="match status" value="1"/>
</dbReference>
<dbReference type="OrthoDB" id="7736742at2759"/>
<accession>A0A9N9M9M8</accession>
<evidence type="ECO:0008006" key="3">
    <source>
        <dbReference type="Google" id="ProtNLM"/>
    </source>
</evidence>
<dbReference type="GO" id="GO:0031012">
    <property type="term" value="C:extracellular matrix"/>
    <property type="evidence" value="ECO:0007669"/>
    <property type="project" value="TreeGrafter"/>
</dbReference>
<gene>
    <name evidence="1" type="ORF">CEUTPL_LOCUS482</name>
</gene>
<dbReference type="EMBL" id="OU892277">
    <property type="protein sequence ID" value="CAG9759740.1"/>
    <property type="molecule type" value="Genomic_DNA"/>
</dbReference>
<name>A0A9N9M9M8_9CUCU</name>
<proteinExistence type="predicted"/>
<dbReference type="PANTHER" id="PTHR46145:SF4">
    <property type="entry name" value="HEPARANASE"/>
    <property type="match status" value="1"/>
</dbReference>
<sequence>MWFGINEWFNLASLTPVFAIDDREREKGVWSPEAILPLLEMSDKFGVKCYWQLGYGSCNKTAVQYVEDLNILRQTINDFPEQTESWKIAGSDFSSCDSNNIESHSFDGYIRDLDENLNAIMWKGQTISKGELGLTKASLWTSIPKEYSPVTFSTVLQYAIKVGEAAMLEYDVIFREPRLLELTHVTPVYWFSYFYKKLMGLNVLEIKSTNQNSILHTFTHCTKRQNNLIQNGAITVMAVNNGSETNTANIRLGNFLLEKSMEIQSYFLTASNITNSDVFLNDIKLTMSMLQKPETLLTPELRRTKIRPHIVLQVPPQTIAFFVLTGATYSLCMDNEEDLTDILKDINEDSKATLSHEHPTNIENRRPIDMKSRNNIFNTEKLTLQSIKGNILKEMEQDKFYYNKILGKPHPNTKMLSKTNTNEDNKREILHKHLRAFIEKSKPDISNKSQFPNNRPSVNNLHLTIKEIEDILKRRAREKAAAKNIKLTSSELDLLVDKATLKIPKHFVFKRAINKILLEEKANFHKSNSFTQEMYEEIAKEMKIYPKHKKYRRSQNNRLSKRSINTQLLNLKALAEENKKFSKKYNGKINKSYLKTKRDINLDLLKKRTQSQFDKSKVIVQPNFNRPKSHIWTAGHENEPTSLDDESSHDLFDDIMRFEEKTFKDIEEGRNPLAELDAYDKLFKKSNNRHSSLFENRFYNPFHLDQSNTQPKTGSNLEKFNPMKYLQSLQSRSEEFGQFVHHNQKQTPKFDDKLGHLFAKSKYGQNDKDLREWSALKSVLNGRNEQPESLYGGFDDFNFSGDLDYGFYRKKRNIKTISEAKMRSLKVNIKNEIRKLKMQLKDEKLKYLKQKVSKGIHQKHSKTNVQKIPKYDLIDLVANPDTKNLTLEQILAKADSRENIIEHGIQKRSIMKNEFDNIFGQYTPLTSGLKSWKPADILNLNKNYFTTLPIYSWVQDQNLRLKYEINKNKLLSQLGLRKKRHIDIDDNNKFDFEQNEIVDKELLKEDRENDDKDQWVKGKHIVNVAQVKTKPNSEPTTYSENDHIQLIPNIPTPEKLTYLEKIMGRQNARPVENFFSDIKDKFNTMNKKVKGFFGNLFQG</sequence>
<keyword evidence="2" id="KW-1185">Reference proteome</keyword>
<reference evidence="1" key="1">
    <citation type="submission" date="2022-01" db="EMBL/GenBank/DDBJ databases">
        <authorList>
            <person name="King R."/>
        </authorList>
    </citation>
    <scope>NUCLEOTIDE SEQUENCE</scope>
</reference>
<dbReference type="AlphaFoldDB" id="A0A9N9M9M8"/>
<organism evidence="1 2">
    <name type="scientific">Ceutorhynchus assimilis</name>
    <name type="common">cabbage seed weevil</name>
    <dbReference type="NCBI Taxonomy" id="467358"/>
    <lineage>
        <taxon>Eukaryota</taxon>
        <taxon>Metazoa</taxon>
        <taxon>Ecdysozoa</taxon>
        <taxon>Arthropoda</taxon>
        <taxon>Hexapoda</taxon>
        <taxon>Insecta</taxon>
        <taxon>Pterygota</taxon>
        <taxon>Neoptera</taxon>
        <taxon>Endopterygota</taxon>
        <taxon>Coleoptera</taxon>
        <taxon>Polyphaga</taxon>
        <taxon>Cucujiformia</taxon>
        <taxon>Curculionidae</taxon>
        <taxon>Ceutorhynchinae</taxon>
        <taxon>Ceutorhynchus</taxon>
    </lineage>
</organism>